<accession>A0ACA9QIM7</accession>
<sequence>LVDSKAESEAKESGDFSLSNIYNDEYSDTLDFCLFDAIFL</sequence>
<proteinExistence type="predicted"/>
<evidence type="ECO:0000313" key="1">
    <source>
        <dbReference type="EMBL" id="CAG8753929.1"/>
    </source>
</evidence>
<gene>
    <name evidence="1" type="ORF">DHETER_LOCUS14815</name>
</gene>
<organism evidence="1 2">
    <name type="scientific">Dentiscutata heterogama</name>
    <dbReference type="NCBI Taxonomy" id="1316150"/>
    <lineage>
        <taxon>Eukaryota</taxon>
        <taxon>Fungi</taxon>
        <taxon>Fungi incertae sedis</taxon>
        <taxon>Mucoromycota</taxon>
        <taxon>Glomeromycotina</taxon>
        <taxon>Glomeromycetes</taxon>
        <taxon>Diversisporales</taxon>
        <taxon>Gigasporaceae</taxon>
        <taxon>Dentiscutata</taxon>
    </lineage>
</organism>
<evidence type="ECO:0000313" key="2">
    <source>
        <dbReference type="Proteomes" id="UP000789702"/>
    </source>
</evidence>
<dbReference type="EMBL" id="CAJVPU010047599">
    <property type="protein sequence ID" value="CAG8753929.1"/>
    <property type="molecule type" value="Genomic_DNA"/>
</dbReference>
<reference evidence="1" key="1">
    <citation type="submission" date="2021-06" db="EMBL/GenBank/DDBJ databases">
        <authorList>
            <person name="Kallberg Y."/>
            <person name="Tangrot J."/>
            <person name="Rosling A."/>
        </authorList>
    </citation>
    <scope>NUCLEOTIDE SEQUENCE</scope>
    <source>
        <strain evidence="1">IL203A</strain>
    </source>
</reference>
<protein>
    <submittedName>
        <fullName evidence="1">9001_t:CDS:1</fullName>
    </submittedName>
</protein>
<dbReference type="Proteomes" id="UP000789702">
    <property type="component" value="Unassembled WGS sequence"/>
</dbReference>
<feature type="non-terminal residue" evidence="1">
    <location>
        <position position="1"/>
    </location>
</feature>
<name>A0ACA9QIM7_9GLOM</name>
<keyword evidence="2" id="KW-1185">Reference proteome</keyword>
<comment type="caution">
    <text evidence="1">The sequence shown here is derived from an EMBL/GenBank/DDBJ whole genome shotgun (WGS) entry which is preliminary data.</text>
</comment>
<feature type="non-terminal residue" evidence="1">
    <location>
        <position position="40"/>
    </location>
</feature>